<accession>A0ABN3BJF3</accession>
<comment type="caution">
    <text evidence="1">The sequence shown here is derived from an EMBL/GenBank/DDBJ whole genome shotgun (WGS) entry which is preliminary data.</text>
</comment>
<proteinExistence type="predicted"/>
<name>A0ABN3BJF3_9MICC</name>
<keyword evidence="2" id="KW-1185">Reference proteome</keyword>
<evidence type="ECO:0000313" key="2">
    <source>
        <dbReference type="Proteomes" id="UP001500432"/>
    </source>
</evidence>
<dbReference type="Proteomes" id="UP001500432">
    <property type="component" value="Unassembled WGS sequence"/>
</dbReference>
<reference evidence="1 2" key="1">
    <citation type="journal article" date="2019" name="Int. J. Syst. Evol. Microbiol.">
        <title>The Global Catalogue of Microorganisms (GCM) 10K type strain sequencing project: providing services to taxonomists for standard genome sequencing and annotation.</title>
        <authorList>
            <consortium name="The Broad Institute Genomics Platform"/>
            <consortium name="The Broad Institute Genome Sequencing Center for Infectious Disease"/>
            <person name="Wu L."/>
            <person name="Ma J."/>
        </authorList>
    </citation>
    <scope>NUCLEOTIDE SEQUENCE [LARGE SCALE GENOMIC DNA]</scope>
    <source>
        <strain evidence="1 2">JCM 16034</strain>
    </source>
</reference>
<sequence>MDCGYRTLSVKEFIYSLDSLTVDEWERGVDALVRGLPGLDRVSSDATYLIDITALQNPVVDAQMYAARQAAWEAMQRISWSQTNQRMVESVLKAVSAIVIMDIVPFEKISIAFAPFRFSNVWLPVSWGSSDA</sequence>
<dbReference type="EMBL" id="BAAAQW010000002">
    <property type="protein sequence ID" value="GAA2197069.1"/>
    <property type="molecule type" value="Genomic_DNA"/>
</dbReference>
<protein>
    <submittedName>
        <fullName evidence="1">Uncharacterized protein</fullName>
    </submittedName>
</protein>
<gene>
    <name evidence="1" type="ORF">GCM10009849_04600</name>
</gene>
<evidence type="ECO:0000313" key="1">
    <source>
        <dbReference type="EMBL" id="GAA2197069.1"/>
    </source>
</evidence>
<organism evidence="1 2">
    <name type="scientific">Sinomonas flava</name>
    <dbReference type="NCBI Taxonomy" id="496857"/>
    <lineage>
        <taxon>Bacteria</taxon>
        <taxon>Bacillati</taxon>
        <taxon>Actinomycetota</taxon>
        <taxon>Actinomycetes</taxon>
        <taxon>Micrococcales</taxon>
        <taxon>Micrococcaceae</taxon>
        <taxon>Sinomonas</taxon>
    </lineage>
</organism>